<dbReference type="GO" id="GO:0003729">
    <property type="term" value="F:mRNA binding"/>
    <property type="evidence" value="ECO:0007669"/>
    <property type="project" value="TreeGrafter"/>
</dbReference>
<dbReference type="EMBL" id="KK102603">
    <property type="protein sequence ID" value="KIY97361.1"/>
    <property type="molecule type" value="Genomic_DNA"/>
</dbReference>
<keyword evidence="3 5" id="KW-0694">RNA-binding</keyword>
<dbReference type="Gene3D" id="1.10.10.10">
    <property type="entry name" value="Winged helix-like DNA-binding domain superfamily/Winged helix DNA-binding domain"/>
    <property type="match status" value="1"/>
</dbReference>
<dbReference type="InterPro" id="IPR012677">
    <property type="entry name" value="Nucleotide-bd_a/b_plait_sf"/>
</dbReference>
<dbReference type="InterPro" id="IPR036388">
    <property type="entry name" value="WH-like_DNA-bd_sf"/>
</dbReference>
<dbReference type="Gene3D" id="3.30.70.330">
    <property type="match status" value="1"/>
</dbReference>
<dbReference type="SMART" id="SM00715">
    <property type="entry name" value="LA"/>
    <property type="match status" value="1"/>
</dbReference>
<reference evidence="8 9" key="1">
    <citation type="journal article" date="2013" name="BMC Genomics">
        <title>Reconstruction of the lipid metabolism for the microalga Monoraphidium neglectum from its genome sequence reveals characteristics suitable for biofuel production.</title>
        <authorList>
            <person name="Bogen C."/>
            <person name="Al-Dilaimi A."/>
            <person name="Albersmeier A."/>
            <person name="Wichmann J."/>
            <person name="Grundmann M."/>
            <person name="Rupp O."/>
            <person name="Lauersen K.J."/>
            <person name="Blifernez-Klassen O."/>
            <person name="Kalinowski J."/>
            <person name="Goesmann A."/>
            <person name="Mussgnug J.H."/>
            <person name="Kruse O."/>
        </authorList>
    </citation>
    <scope>NUCLEOTIDE SEQUENCE [LARGE SCALE GENOMIC DNA]</scope>
    <source>
        <strain evidence="8 9">SAG 48.87</strain>
    </source>
</reference>
<dbReference type="KEGG" id="mng:MNEG_10602"/>
<feature type="domain" description="HTH La-type RNA-binding" evidence="7">
    <location>
        <begin position="75"/>
        <end position="166"/>
    </location>
</feature>
<gene>
    <name evidence="8" type="ORF">MNEG_10602</name>
</gene>
<dbReference type="InterPro" id="IPR036390">
    <property type="entry name" value="WH_DNA-bd_sf"/>
</dbReference>
<evidence type="ECO:0000256" key="4">
    <source>
        <dbReference type="ARBA" id="ARBA00023242"/>
    </source>
</evidence>
<dbReference type="PANTHER" id="PTHR22792:SF140">
    <property type="entry name" value="ACHILLES, ISOFORM A"/>
    <property type="match status" value="1"/>
</dbReference>
<dbReference type="FunFam" id="1.10.10.10:FF:000158">
    <property type="entry name" value="La ribonucleoprotein domain family member 7"/>
    <property type="match status" value="1"/>
</dbReference>
<dbReference type="PROSITE" id="PS50961">
    <property type="entry name" value="HTH_LA"/>
    <property type="match status" value="1"/>
</dbReference>
<dbReference type="AlphaFoldDB" id="A0A0D2M8C3"/>
<dbReference type="RefSeq" id="XP_013896381.1">
    <property type="nucleotide sequence ID" value="XM_014040927.1"/>
</dbReference>
<evidence type="ECO:0000256" key="5">
    <source>
        <dbReference type="PROSITE-ProRule" id="PRU00332"/>
    </source>
</evidence>
<keyword evidence="9" id="KW-1185">Reference proteome</keyword>
<dbReference type="GO" id="GO:0005634">
    <property type="term" value="C:nucleus"/>
    <property type="evidence" value="ECO:0007669"/>
    <property type="project" value="UniProtKB-SubCell"/>
</dbReference>
<organism evidence="8 9">
    <name type="scientific">Monoraphidium neglectum</name>
    <dbReference type="NCBI Taxonomy" id="145388"/>
    <lineage>
        <taxon>Eukaryota</taxon>
        <taxon>Viridiplantae</taxon>
        <taxon>Chlorophyta</taxon>
        <taxon>core chlorophytes</taxon>
        <taxon>Chlorophyceae</taxon>
        <taxon>CS clade</taxon>
        <taxon>Sphaeropleales</taxon>
        <taxon>Selenastraceae</taxon>
        <taxon>Monoraphidium</taxon>
    </lineage>
</organism>
<evidence type="ECO:0000256" key="3">
    <source>
        <dbReference type="ARBA" id="ARBA00022884"/>
    </source>
</evidence>
<dbReference type="OrthoDB" id="435402at2759"/>
<dbReference type="PANTHER" id="PTHR22792">
    <property type="entry name" value="LUPUS LA PROTEIN-RELATED"/>
    <property type="match status" value="1"/>
</dbReference>
<dbReference type="GO" id="GO:1990904">
    <property type="term" value="C:ribonucleoprotein complex"/>
    <property type="evidence" value="ECO:0007669"/>
    <property type="project" value="InterPro"/>
</dbReference>
<evidence type="ECO:0000313" key="8">
    <source>
        <dbReference type="EMBL" id="KIY97361.1"/>
    </source>
</evidence>
<protein>
    <submittedName>
        <fullName evidence="8">Putative La protein</fullName>
    </submittedName>
</protein>
<dbReference type="InterPro" id="IPR002344">
    <property type="entry name" value="Lupus_La"/>
</dbReference>
<evidence type="ECO:0000256" key="2">
    <source>
        <dbReference type="ARBA" id="ARBA00004123"/>
    </source>
</evidence>
<name>A0A0D2M8C3_9CHLO</name>
<dbReference type="Proteomes" id="UP000054498">
    <property type="component" value="Unassembled WGS sequence"/>
</dbReference>
<comment type="function">
    <text evidence="1">Transcriptional regulator.</text>
</comment>
<dbReference type="SUPFAM" id="SSF54928">
    <property type="entry name" value="RNA-binding domain, RBD"/>
    <property type="match status" value="1"/>
</dbReference>
<evidence type="ECO:0000256" key="6">
    <source>
        <dbReference type="SAM" id="MobiDB-lite"/>
    </source>
</evidence>
<dbReference type="InterPro" id="IPR006630">
    <property type="entry name" value="La_HTH"/>
</dbReference>
<evidence type="ECO:0000259" key="7">
    <source>
        <dbReference type="PROSITE" id="PS50961"/>
    </source>
</evidence>
<feature type="compositionally biased region" description="Low complexity" evidence="6">
    <location>
        <begin position="1"/>
        <end position="51"/>
    </location>
</feature>
<feature type="non-terminal residue" evidence="8">
    <location>
        <position position="254"/>
    </location>
</feature>
<dbReference type="GeneID" id="25727781"/>
<evidence type="ECO:0000256" key="1">
    <source>
        <dbReference type="ARBA" id="ARBA00002339"/>
    </source>
</evidence>
<evidence type="ECO:0000313" key="9">
    <source>
        <dbReference type="Proteomes" id="UP000054498"/>
    </source>
</evidence>
<dbReference type="CDD" id="cd08033">
    <property type="entry name" value="LARP_6"/>
    <property type="match status" value="1"/>
</dbReference>
<sequence>MANGATSSATTAAAASEPAAAAAAAAAAPAPSSAAARDATLPAPAASPRSASDNREDPEHDPNDSDERGRDGAAPTDPAELAAAIIKQVEFYFSDANLPTDKHLLKQVKKDPEGFVPIKLISSFKRIKALTPDPDVVVAALRSSTRLVVDEAGRRVRRAAPLTEVDHSAVARRIVVAEHLGPGPTIDSVAASFSKYGKVELVRICPGGQTQKLPAWLASAVAGMACAEGAFALVEFGTEEEAARAVEGARNPDN</sequence>
<dbReference type="InterPro" id="IPR045180">
    <property type="entry name" value="La_dom_prot"/>
</dbReference>
<dbReference type="Pfam" id="PF05383">
    <property type="entry name" value="La"/>
    <property type="match status" value="1"/>
</dbReference>
<comment type="subcellular location">
    <subcellularLocation>
        <location evidence="2">Nucleus</location>
    </subcellularLocation>
</comment>
<dbReference type="PRINTS" id="PR00302">
    <property type="entry name" value="LUPUSLA"/>
</dbReference>
<dbReference type="SUPFAM" id="SSF46785">
    <property type="entry name" value="Winged helix' DNA-binding domain"/>
    <property type="match status" value="1"/>
</dbReference>
<accession>A0A0D2M8C3</accession>
<feature type="compositionally biased region" description="Basic and acidic residues" evidence="6">
    <location>
        <begin position="52"/>
        <end position="71"/>
    </location>
</feature>
<proteinExistence type="predicted"/>
<dbReference type="InterPro" id="IPR035979">
    <property type="entry name" value="RBD_domain_sf"/>
</dbReference>
<dbReference type="STRING" id="145388.A0A0D2M8C3"/>
<keyword evidence="4" id="KW-0539">Nucleus</keyword>
<feature type="region of interest" description="Disordered" evidence="6">
    <location>
        <begin position="1"/>
        <end position="76"/>
    </location>
</feature>
<dbReference type="GO" id="GO:0006396">
    <property type="term" value="P:RNA processing"/>
    <property type="evidence" value="ECO:0007669"/>
    <property type="project" value="InterPro"/>
</dbReference>